<dbReference type="EMBL" id="BARU01029766">
    <property type="protein sequence ID" value="GAH70705.1"/>
    <property type="molecule type" value="Genomic_DNA"/>
</dbReference>
<feature type="non-terminal residue" evidence="1">
    <location>
        <position position="101"/>
    </location>
</feature>
<reference evidence="1" key="1">
    <citation type="journal article" date="2014" name="Front. Microbiol.">
        <title>High frequency of phylogenetically diverse reductive dehalogenase-homologous genes in deep subseafloor sedimentary metagenomes.</title>
        <authorList>
            <person name="Kawai M."/>
            <person name="Futagami T."/>
            <person name="Toyoda A."/>
            <person name="Takaki Y."/>
            <person name="Nishi S."/>
            <person name="Hori S."/>
            <person name="Arai W."/>
            <person name="Tsubouchi T."/>
            <person name="Morono Y."/>
            <person name="Uchiyama I."/>
            <person name="Ito T."/>
            <person name="Fujiyama A."/>
            <person name="Inagaki F."/>
            <person name="Takami H."/>
        </authorList>
    </citation>
    <scope>NUCLEOTIDE SEQUENCE</scope>
    <source>
        <strain evidence="1">Expedition CK06-06</strain>
    </source>
</reference>
<proteinExistence type="predicted"/>
<dbReference type="AlphaFoldDB" id="X1IN73"/>
<comment type="caution">
    <text evidence="1">The sequence shown here is derived from an EMBL/GenBank/DDBJ whole genome shotgun (WGS) entry which is preliminary data.</text>
</comment>
<evidence type="ECO:0000313" key="1">
    <source>
        <dbReference type="EMBL" id="GAH70705.1"/>
    </source>
</evidence>
<organism evidence="1">
    <name type="scientific">marine sediment metagenome</name>
    <dbReference type="NCBI Taxonomy" id="412755"/>
    <lineage>
        <taxon>unclassified sequences</taxon>
        <taxon>metagenomes</taxon>
        <taxon>ecological metagenomes</taxon>
    </lineage>
</organism>
<name>X1IN73_9ZZZZ</name>
<protein>
    <submittedName>
        <fullName evidence="1">Uncharacterized protein</fullName>
    </submittedName>
</protein>
<accession>X1IN73</accession>
<sequence>MANNELKTKTCPHCKETKPLSGFYKKRRGYKEKKGYKGGYRDGVSYICINCAKKVSSAYSKTPQGKRAQKISGAKYHREHQEYFLNNARKRKYGITPEQYN</sequence>
<gene>
    <name evidence="1" type="ORF">S03H2_47304</name>
</gene>